<sequence>MASFFRRRRGLLFKAVIAVPLLWIVVVVVFSTSGKLNSDQPHWQQVEIEKREEAPLHAPPESRRHHENIHNEPQRDNEKIHKNDVENNEDKKKEKDHKLKFRSHEQKEEEPAYDPNAP</sequence>
<organism evidence="3 4">
    <name type="scientific">Lottia gigantea</name>
    <name type="common">Giant owl limpet</name>
    <dbReference type="NCBI Taxonomy" id="225164"/>
    <lineage>
        <taxon>Eukaryota</taxon>
        <taxon>Metazoa</taxon>
        <taxon>Spiralia</taxon>
        <taxon>Lophotrochozoa</taxon>
        <taxon>Mollusca</taxon>
        <taxon>Gastropoda</taxon>
        <taxon>Patellogastropoda</taxon>
        <taxon>Lottioidea</taxon>
        <taxon>Lottiidae</taxon>
        <taxon>Lottia</taxon>
    </lineage>
</organism>
<dbReference type="EMBL" id="KB202367">
    <property type="protein sequence ID" value="ESO90717.1"/>
    <property type="molecule type" value="Genomic_DNA"/>
</dbReference>
<keyword evidence="4" id="KW-1185">Reference proteome</keyword>
<feature type="non-terminal residue" evidence="3">
    <location>
        <position position="118"/>
    </location>
</feature>
<dbReference type="KEGG" id="lgi:LOTGIDRAFT_163992"/>
<feature type="region of interest" description="Disordered" evidence="1">
    <location>
        <begin position="48"/>
        <end position="118"/>
    </location>
</feature>
<dbReference type="CTD" id="20239587"/>
<dbReference type="RefSeq" id="XP_009058708.1">
    <property type="nucleotide sequence ID" value="XM_009060460.1"/>
</dbReference>
<keyword evidence="2" id="KW-0812">Transmembrane</keyword>
<dbReference type="AlphaFoldDB" id="V4A203"/>
<feature type="compositionally biased region" description="Basic and acidic residues" evidence="1">
    <location>
        <begin position="48"/>
        <end position="110"/>
    </location>
</feature>
<feature type="transmembrane region" description="Helical" evidence="2">
    <location>
        <begin position="12"/>
        <end position="31"/>
    </location>
</feature>
<dbReference type="GeneID" id="20239587"/>
<keyword evidence="2" id="KW-1133">Transmembrane helix</keyword>
<evidence type="ECO:0000313" key="3">
    <source>
        <dbReference type="EMBL" id="ESO90717.1"/>
    </source>
</evidence>
<dbReference type="HOGENOM" id="CLU_2078917_0_0_1"/>
<dbReference type="Proteomes" id="UP000030746">
    <property type="component" value="Unassembled WGS sequence"/>
</dbReference>
<protein>
    <submittedName>
        <fullName evidence="3">Uncharacterized protein</fullName>
    </submittedName>
</protein>
<name>V4A203_LOTGI</name>
<evidence type="ECO:0000256" key="1">
    <source>
        <dbReference type="SAM" id="MobiDB-lite"/>
    </source>
</evidence>
<reference evidence="3 4" key="1">
    <citation type="journal article" date="2013" name="Nature">
        <title>Insights into bilaterian evolution from three spiralian genomes.</title>
        <authorList>
            <person name="Simakov O."/>
            <person name="Marletaz F."/>
            <person name="Cho S.J."/>
            <person name="Edsinger-Gonzales E."/>
            <person name="Havlak P."/>
            <person name="Hellsten U."/>
            <person name="Kuo D.H."/>
            <person name="Larsson T."/>
            <person name="Lv J."/>
            <person name="Arendt D."/>
            <person name="Savage R."/>
            <person name="Osoegawa K."/>
            <person name="de Jong P."/>
            <person name="Grimwood J."/>
            <person name="Chapman J.A."/>
            <person name="Shapiro H."/>
            <person name="Aerts A."/>
            <person name="Otillar R.P."/>
            <person name="Terry A.Y."/>
            <person name="Boore J.L."/>
            <person name="Grigoriev I.V."/>
            <person name="Lindberg D.R."/>
            <person name="Seaver E.C."/>
            <person name="Weisblat D.A."/>
            <person name="Putnam N.H."/>
            <person name="Rokhsar D.S."/>
        </authorList>
    </citation>
    <scope>NUCLEOTIDE SEQUENCE [LARGE SCALE GENOMIC DNA]</scope>
</reference>
<gene>
    <name evidence="3" type="ORF">LOTGIDRAFT_163992</name>
</gene>
<proteinExistence type="predicted"/>
<evidence type="ECO:0000313" key="4">
    <source>
        <dbReference type="Proteomes" id="UP000030746"/>
    </source>
</evidence>
<keyword evidence="2" id="KW-0472">Membrane</keyword>
<accession>V4A203</accession>
<evidence type="ECO:0000256" key="2">
    <source>
        <dbReference type="SAM" id="Phobius"/>
    </source>
</evidence>